<dbReference type="AlphaFoldDB" id="A0A6I9WPX6"/>
<dbReference type="KEGG" id="pbar:105432217"/>
<sequence>MNIILNSLVEVVDYFLKHFGKLWYLVGPKETTFEFLHEVPDYQQQIWMPFFLLLILEQLILRKKGFRLNDQVTSLSHWILHETIR</sequence>
<evidence type="ECO:0000313" key="1">
    <source>
        <dbReference type="Proteomes" id="UP000504615"/>
    </source>
</evidence>
<accession>A0A6I9WPX6</accession>
<name>A0A6I9WPX6_9HYME</name>
<dbReference type="GeneID" id="105432217"/>
<protein>
    <submittedName>
        <fullName evidence="2">Alkylglycerol monooxygenase-like</fullName>
    </submittedName>
</protein>
<dbReference type="RefSeq" id="XP_011645222.1">
    <property type="nucleotide sequence ID" value="XM_011646920.2"/>
</dbReference>
<keyword evidence="1" id="KW-1185">Reference proteome</keyword>
<dbReference type="OrthoDB" id="6354873at2759"/>
<dbReference type="Proteomes" id="UP000504615">
    <property type="component" value="Unplaced"/>
</dbReference>
<organism evidence="1 2">
    <name type="scientific">Pogonomyrmex barbatus</name>
    <name type="common">red harvester ant</name>
    <dbReference type="NCBI Taxonomy" id="144034"/>
    <lineage>
        <taxon>Eukaryota</taxon>
        <taxon>Metazoa</taxon>
        <taxon>Ecdysozoa</taxon>
        <taxon>Arthropoda</taxon>
        <taxon>Hexapoda</taxon>
        <taxon>Insecta</taxon>
        <taxon>Pterygota</taxon>
        <taxon>Neoptera</taxon>
        <taxon>Endopterygota</taxon>
        <taxon>Hymenoptera</taxon>
        <taxon>Apocrita</taxon>
        <taxon>Aculeata</taxon>
        <taxon>Formicoidea</taxon>
        <taxon>Formicidae</taxon>
        <taxon>Myrmicinae</taxon>
        <taxon>Pogonomyrmex</taxon>
    </lineage>
</organism>
<evidence type="ECO:0000313" key="2">
    <source>
        <dbReference type="RefSeq" id="XP_011645222.1"/>
    </source>
</evidence>
<gene>
    <name evidence="2" type="primary">LOC105432217</name>
</gene>
<proteinExistence type="predicted"/>
<reference evidence="2" key="1">
    <citation type="submission" date="2025-08" db="UniProtKB">
        <authorList>
            <consortium name="RefSeq"/>
        </authorList>
    </citation>
    <scope>IDENTIFICATION</scope>
</reference>